<proteinExistence type="predicted"/>
<protein>
    <submittedName>
        <fullName evidence="7">Dynamin family protein</fullName>
    </submittedName>
</protein>
<keyword evidence="4" id="KW-0342">GTP-binding</keyword>
<dbReference type="InterPro" id="IPR045063">
    <property type="entry name" value="Dynamin_N"/>
</dbReference>
<comment type="caution">
    <text evidence="7">The sequence shown here is derived from an EMBL/GenBank/DDBJ whole genome shotgun (WGS) entry which is preliminary data.</text>
</comment>
<dbReference type="Proteomes" id="UP000742098">
    <property type="component" value="Unassembled WGS sequence"/>
</dbReference>
<keyword evidence="3" id="KW-0378">Hydrolase</keyword>
<gene>
    <name evidence="7" type="ORF">K8V05_03135</name>
</gene>
<evidence type="ECO:0000313" key="7">
    <source>
        <dbReference type="EMBL" id="HJF69730.1"/>
    </source>
</evidence>
<feature type="domain" description="Dynamin N-terminal" evidence="6">
    <location>
        <begin position="59"/>
        <end position="248"/>
    </location>
</feature>
<dbReference type="InterPro" id="IPR027417">
    <property type="entry name" value="P-loop_NTPase"/>
</dbReference>
<evidence type="ECO:0000259" key="6">
    <source>
        <dbReference type="Pfam" id="PF00350"/>
    </source>
</evidence>
<accession>A0A921H4R4</accession>
<dbReference type="InterPro" id="IPR027094">
    <property type="entry name" value="Mitofusin_fam"/>
</dbReference>
<evidence type="ECO:0000256" key="1">
    <source>
        <dbReference type="ARBA" id="ARBA00004370"/>
    </source>
</evidence>
<dbReference type="PANTHER" id="PTHR10465">
    <property type="entry name" value="TRANSMEMBRANE GTPASE FZO1"/>
    <property type="match status" value="1"/>
</dbReference>
<dbReference type="GO" id="GO:0005525">
    <property type="term" value="F:GTP binding"/>
    <property type="evidence" value="ECO:0007669"/>
    <property type="project" value="UniProtKB-KW"/>
</dbReference>
<name>A0A921H4R4_9BACT</name>
<evidence type="ECO:0000256" key="3">
    <source>
        <dbReference type="ARBA" id="ARBA00022801"/>
    </source>
</evidence>
<dbReference type="PANTHER" id="PTHR10465:SF0">
    <property type="entry name" value="SARCALUMENIN"/>
    <property type="match status" value="1"/>
</dbReference>
<comment type="subcellular location">
    <subcellularLocation>
        <location evidence="1">Membrane</location>
    </subcellularLocation>
</comment>
<dbReference type="Gene3D" id="3.40.50.300">
    <property type="entry name" value="P-loop containing nucleotide triphosphate hydrolases"/>
    <property type="match status" value="1"/>
</dbReference>
<keyword evidence="2" id="KW-0547">Nucleotide-binding</keyword>
<dbReference type="EMBL" id="DYVS01000061">
    <property type="protein sequence ID" value="HJF69730.1"/>
    <property type="molecule type" value="Genomic_DNA"/>
</dbReference>
<reference evidence="7" key="2">
    <citation type="submission" date="2021-09" db="EMBL/GenBank/DDBJ databases">
        <authorList>
            <person name="Gilroy R."/>
        </authorList>
    </citation>
    <scope>NUCLEOTIDE SEQUENCE</scope>
    <source>
        <strain evidence="7">6966</strain>
    </source>
</reference>
<dbReference type="Pfam" id="PF00350">
    <property type="entry name" value="Dynamin_N"/>
    <property type="match status" value="1"/>
</dbReference>
<dbReference type="AlphaFoldDB" id="A0A921H4R4"/>
<reference evidence="7" key="1">
    <citation type="journal article" date="2021" name="PeerJ">
        <title>Extensive microbial diversity within the chicken gut microbiome revealed by metagenomics and culture.</title>
        <authorList>
            <person name="Gilroy R."/>
            <person name="Ravi A."/>
            <person name="Getino M."/>
            <person name="Pursley I."/>
            <person name="Horton D.L."/>
            <person name="Alikhan N.F."/>
            <person name="Baker D."/>
            <person name="Gharbi K."/>
            <person name="Hall N."/>
            <person name="Watson M."/>
            <person name="Adriaenssens E.M."/>
            <person name="Foster-Nyarko E."/>
            <person name="Jarju S."/>
            <person name="Secka A."/>
            <person name="Antonio M."/>
            <person name="Oren A."/>
            <person name="Chaudhuri R.R."/>
            <person name="La Ragione R."/>
            <person name="Hildebrand F."/>
            <person name="Pallen M.J."/>
        </authorList>
    </citation>
    <scope>NUCLEOTIDE SEQUENCE</scope>
    <source>
        <strain evidence="7">6966</strain>
    </source>
</reference>
<sequence length="754" mass="85170">MNVKEFNEILNGCNKSLQGVLLNIDQEAPALQSAATIAYGEAVEKESMRNNMGLVRGLFLGASNSGKSALINNLARKIIVPEVIHTSTLMPTWIGQTEDYADEGVTVNYFDIDKDGHRRGSMKSKREAIDDFRCYYCYTEKDLADRDRLVKPDRFKSMELNEAYLSLREADGPCKDYALVLVDTLGNGASSVDDEKAQHNMKNCDFAFVLVDSLGNLTDQDIDFFSSTLFNPKVSNIKPEHIIFVINKIDLSPSRHGSIENCKNNIAALLKKAYSGKVPEALYECLCSQIVTYSALYNRLAHCGVYPYKEDAIKINGLTRKELETSGEKRVETIRTIVTEKEEFEEEKSYLPKEMLLKKGYCEELNTMLGKVIGNMFTDGTIYDNHLNGTKEMAENIRQAVQNTIAALAADAGTIEAKIKAFKKAKEMIETLSVNYEKESETIARNFPSEVDTYIKNHSQQLLISSTVGINKMIDGIKIDVPHGDYTPKALKEMTSIEIEKKFLPSLLQPVPKIVDLICNTISANIFTPVQTTRQTPYRQIVDKLSQSMNNYITSVLDEIRAINSDKRFKVTVVDKSIFEKKISDSLYEMSVLLIIIIQKQIDEIINTSISSTVRKSLHGWWTSVKIFFGGGNVDKMFEKMEETARTELRNKISSDIAVRLVRPEGFLGKEATLNLYSLLSKATRDCDNMVKLYLSNIEHELNSLRDHLKDNQKRIDFYRNFAEEKVNKPLGKVIEEIEGLRDHVVNHGIDTTN</sequence>
<evidence type="ECO:0000313" key="8">
    <source>
        <dbReference type="Proteomes" id="UP000742098"/>
    </source>
</evidence>
<dbReference type="GO" id="GO:0016020">
    <property type="term" value="C:membrane"/>
    <property type="evidence" value="ECO:0007669"/>
    <property type="project" value="UniProtKB-SubCell"/>
</dbReference>
<organism evidence="7 8">
    <name type="scientific">Butyricimonas virosa</name>
    <dbReference type="NCBI Taxonomy" id="544645"/>
    <lineage>
        <taxon>Bacteria</taxon>
        <taxon>Pseudomonadati</taxon>
        <taxon>Bacteroidota</taxon>
        <taxon>Bacteroidia</taxon>
        <taxon>Bacteroidales</taxon>
        <taxon>Odoribacteraceae</taxon>
        <taxon>Butyricimonas</taxon>
    </lineage>
</organism>
<keyword evidence="5" id="KW-0472">Membrane</keyword>
<evidence type="ECO:0000256" key="5">
    <source>
        <dbReference type="ARBA" id="ARBA00023136"/>
    </source>
</evidence>
<evidence type="ECO:0000256" key="4">
    <source>
        <dbReference type="ARBA" id="ARBA00023134"/>
    </source>
</evidence>
<dbReference type="SUPFAM" id="SSF52540">
    <property type="entry name" value="P-loop containing nucleoside triphosphate hydrolases"/>
    <property type="match status" value="1"/>
</dbReference>
<evidence type="ECO:0000256" key="2">
    <source>
        <dbReference type="ARBA" id="ARBA00022741"/>
    </source>
</evidence>
<dbReference type="GO" id="GO:0003924">
    <property type="term" value="F:GTPase activity"/>
    <property type="evidence" value="ECO:0007669"/>
    <property type="project" value="InterPro"/>
</dbReference>